<gene>
    <name evidence="3" type="ORF">MICAK_3530003</name>
</gene>
<dbReference type="PANTHER" id="PTHR30007">
    <property type="entry name" value="PHP DOMAIN PROTEIN"/>
    <property type="match status" value="1"/>
</dbReference>
<protein>
    <submittedName>
        <fullName evidence="3">Transposase</fullName>
    </submittedName>
</protein>
<evidence type="ECO:0000259" key="2">
    <source>
        <dbReference type="Pfam" id="PF13340"/>
    </source>
</evidence>
<organism evidence="3 4">
    <name type="scientific">Microcystis aeruginosa PCC 9701</name>
    <dbReference type="NCBI Taxonomy" id="721123"/>
    <lineage>
        <taxon>Bacteria</taxon>
        <taxon>Bacillati</taxon>
        <taxon>Cyanobacteriota</taxon>
        <taxon>Cyanophyceae</taxon>
        <taxon>Oscillatoriophycideae</taxon>
        <taxon>Chroococcales</taxon>
        <taxon>Microcystaceae</taxon>
        <taxon>Microcystis</taxon>
    </lineage>
</organism>
<dbReference type="EMBL" id="CAIQ01000283">
    <property type="protein sequence ID" value="CCI37821.1"/>
    <property type="molecule type" value="Genomic_DNA"/>
</dbReference>
<dbReference type="PANTHER" id="PTHR30007:SF0">
    <property type="entry name" value="TRANSPOSASE"/>
    <property type="match status" value="1"/>
</dbReference>
<comment type="caution">
    <text evidence="3">The sequence shown here is derived from an EMBL/GenBank/DDBJ whole genome shotgun (WGS) entry which is preliminary data.</text>
</comment>
<name>I4IU47_MICAE</name>
<dbReference type="GO" id="GO:0006313">
    <property type="term" value="P:DNA transposition"/>
    <property type="evidence" value="ECO:0007669"/>
    <property type="project" value="InterPro"/>
</dbReference>
<evidence type="ECO:0000313" key="4">
    <source>
        <dbReference type="Proteomes" id="UP000004047"/>
    </source>
</evidence>
<dbReference type="InterPro" id="IPR025161">
    <property type="entry name" value="IS402-like_dom"/>
</dbReference>
<dbReference type="Proteomes" id="UP000004047">
    <property type="component" value="Unassembled WGS sequence"/>
</dbReference>
<proteinExistence type="predicted"/>
<accession>I4IU47</accession>
<dbReference type="Pfam" id="PF01609">
    <property type="entry name" value="DDE_Tnp_1"/>
    <property type="match status" value="1"/>
</dbReference>
<dbReference type="RefSeq" id="WP_002803480.1">
    <property type="nucleotide sequence ID" value="NZ_HE974191.1"/>
</dbReference>
<dbReference type="NCBIfam" id="NF033580">
    <property type="entry name" value="transpos_IS5_3"/>
    <property type="match status" value="1"/>
</dbReference>
<reference evidence="3 4" key="1">
    <citation type="submission" date="2012-04" db="EMBL/GenBank/DDBJ databases">
        <authorList>
            <person name="Genoscope - CEA"/>
        </authorList>
    </citation>
    <scope>NUCLEOTIDE SEQUENCE [LARGE SCALE GENOMIC DNA]</scope>
    <source>
        <strain evidence="3 4">9701</strain>
    </source>
</reference>
<evidence type="ECO:0000259" key="1">
    <source>
        <dbReference type="Pfam" id="PF01609"/>
    </source>
</evidence>
<dbReference type="HOGENOM" id="CLU_055261_0_0_3"/>
<dbReference type="AlphaFoldDB" id="I4IU47"/>
<feature type="domain" description="Insertion element IS402-like" evidence="2">
    <location>
        <begin position="12"/>
        <end position="85"/>
    </location>
</feature>
<dbReference type="InterPro" id="IPR002559">
    <property type="entry name" value="Transposase_11"/>
</dbReference>
<feature type="domain" description="Transposase IS4-like" evidence="1">
    <location>
        <begin position="101"/>
        <end position="249"/>
    </location>
</feature>
<dbReference type="GO" id="GO:0004803">
    <property type="term" value="F:transposase activity"/>
    <property type="evidence" value="ECO:0007669"/>
    <property type="project" value="InterPro"/>
</dbReference>
<evidence type="ECO:0000313" key="3">
    <source>
        <dbReference type="EMBL" id="CCI37821.1"/>
    </source>
</evidence>
<dbReference type="GO" id="GO:0003677">
    <property type="term" value="F:DNA binding"/>
    <property type="evidence" value="ECO:0007669"/>
    <property type="project" value="InterPro"/>
</dbReference>
<sequence>MTTNLKAYPGDLTRAQAELLLPLIPPGKKGGRPRSVDILGVINALFYVLYTGCAWRWLPHDYPPYGTVYDYFRKWQKDGTWVKIHDRLRDYVRIRSGRHPGASAGVLDSQSVKTATMINKEVGYDAGKQIKGRKRFTLVDTFGLLIAVKVVAASVGEREGAKQLFAKMKEEPGKYPRLIRIFVDGGFSGEGFLRFVMDTFGFILETVLRSAGVKGFEVLPKRWVVERTFGWFNYWRRLSKDYEVLPETSEAFIYLGMIRLMLRRLA</sequence>
<dbReference type="Pfam" id="PF13340">
    <property type="entry name" value="DUF4096"/>
    <property type="match status" value="1"/>
</dbReference>